<accession>A0AAE1EN78</accession>
<evidence type="ECO:0000256" key="1">
    <source>
        <dbReference type="SAM" id="Coils"/>
    </source>
</evidence>
<sequence length="110" mass="13424">MQSRHDQEWSTIIQPIYESELLRITVESERIQRLKNDMQEARNEIRMRQGIAHNLQKVYERHEEMTGDFQRKLNGKRQEELTLTDKPMNTYIFYRYLSQKQNSSDITYLL</sequence>
<proteinExistence type="predicted"/>
<comment type="caution">
    <text evidence="2">The sequence shown here is derived from an EMBL/GenBank/DDBJ whole genome shotgun (WGS) entry which is preliminary data.</text>
</comment>
<evidence type="ECO:0000313" key="2">
    <source>
        <dbReference type="EMBL" id="KAK3858269.1"/>
    </source>
</evidence>
<keyword evidence="3" id="KW-1185">Reference proteome</keyword>
<name>A0AAE1EN78_PETCI</name>
<dbReference type="Proteomes" id="UP001286313">
    <property type="component" value="Unassembled WGS sequence"/>
</dbReference>
<reference evidence="2" key="1">
    <citation type="submission" date="2023-10" db="EMBL/GenBank/DDBJ databases">
        <title>Genome assemblies of two species of porcelain crab, Petrolisthes cinctipes and Petrolisthes manimaculis (Anomura: Porcellanidae).</title>
        <authorList>
            <person name="Angst P."/>
        </authorList>
    </citation>
    <scope>NUCLEOTIDE SEQUENCE</scope>
    <source>
        <strain evidence="2">PB745_01</strain>
        <tissue evidence="2">Gill</tissue>
    </source>
</reference>
<dbReference type="AlphaFoldDB" id="A0AAE1EN78"/>
<gene>
    <name evidence="2" type="ORF">Pcinc_035526</name>
</gene>
<organism evidence="2 3">
    <name type="scientific">Petrolisthes cinctipes</name>
    <name type="common">Flat porcelain crab</name>
    <dbReference type="NCBI Taxonomy" id="88211"/>
    <lineage>
        <taxon>Eukaryota</taxon>
        <taxon>Metazoa</taxon>
        <taxon>Ecdysozoa</taxon>
        <taxon>Arthropoda</taxon>
        <taxon>Crustacea</taxon>
        <taxon>Multicrustacea</taxon>
        <taxon>Malacostraca</taxon>
        <taxon>Eumalacostraca</taxon>
        <taxon>Eucarida</taxon>
        <taxon>Decapoda</taxon>
        <taxon>Pleocyemata</taxon>
        <taxon>Anomura</taxon>
        <taxon>Galatheoidea</taxon>
        <taxon>Porcellanidae</taxon>
        <taxon>Petrolisthes</taxon>
    </lineage>
</organism>
<feature type="coiled-coil region" evidence="1">
    <location>
        <begin position="24"/>
        <end position="51"/>
    </location>
</feature>
<keyword evidence="1" id="KW-0175">Coiled coil</keyword>
<evidence type="ECO:0000313" key="3">
    <source>
        <dbReference type="Proteomes" id="UP001286313"/>
    </source>
</evidence>
<protein>
    <submittedName>
        <fullName evidence="2">Uncharacterized protein</fullName>
    </submittedName>
</protein>
<dbReference type="EMBL" id="JAWQEG010005362">
    <property type="protein sequence ID" value="KAK3858269.1"/>
    <property type="molecule type" value="Genomic_DNA"/>
</dbReference>